<comment type="subcellular location">
    <subcellularLocation>
        <location evidence="1">Membrane</location>
        <topology evidence="1">Multi-pass membrane protein</topology>
    </subcellularLocation>
</comment>
<dbReference type="InterPro" id="IPR018499">
    <property type="entry name" value="Tetraspanin/Peripherin"/>
</dbReference>
<evidence type="ECO:0008006" key="7">
    <source>
        <dbReference type="Google" id="ProtNLM"/>
    </source>
</evidence>
<dbReference type="InterPro" id="IPR008952">
    <property type="entry name" value="Tetraspanin_EC2_sf"/>
</dbReference>
<feature type="transmembrane region" description="Helical" evidence="5">
    <location>
        <begin position="223"/>
        <end position="245"/>
    </location>
</feature>
<organism evidence="6">
    <name type="scientific">Scylla olivacea</name>
    <name type="common">Orange mud crab</name>
    <name type="synonym">Cancer olivacea</name>
    <dbReference type="NCBI Taxonomy" id="85551"/>
    <lineage>
        <taxon>Eukaryota</taxon>
        <taxon>Metazoa</taxon>
        <taxon>Ecdysozoa</taxon>
        <taxon>Arthropoda</taxon>
        <taxon>Crustacea</taxon>
        <taxon>Multicrustacea</taxon>
        <taxon>Malacostraca</taxon>
        <taxon>Eumalacostraca</taxon>
        <taxon>Eucarida</taxon>
        <taxon>Decapoda</taxon>
        <taxon>Pleocyemata</taxon>
        <taxon>Brachyura</taxon>
        <taxon>Eubrachyura</taxon>
        <taxon>Portunoidea</taxon>
        <taxon>Portunidae</taxon>
        <taxon>Portuninae</taxon>
        <taxon>Scylla</taxon>
    </lineage>
</organism>
<protein>
    <recommendedName>
        <fullName evidence="7">Tetraspanin</fullName>
    </recommendedName>
</protein>
<dbReference type="Gene3D" id="1.10.1450.10">
    <property type="entry name" value="Tetraspanin"/>
    <property type="match status" value="1"/>
</dbReference>
<feature type="transmembrane region" description="Helical" evidence="5">
    <location>
        <begin position="53"/>
        <end position="77"/>
    </location>
</feature>
<evidence type="ECO:0000256" key="2">
    <source>
        <dbReference type="ARBA" id="ARBA00022692"/>
    </source>
</evidence>
<keyword evidence="2 5" id="KW-0812">Transmembrane</keyword>
<evidence type="ECO:0000313" key="6">
    <source>
        <dbReference type="EMBL" id="JAI62497.1"/>
    </source>
</evidence>
<dbReference type="PANTHER" id="PTHR19282">
    <property type="entry name" value="TETRASPANIN"/>
    <property type="match status" value="1"/>
</dbReference>
<dbReference type="SUPFAM" id="SSF48652">
    <property type="entry name" value="Tetraspanin"/>
    <property type="match status" value="1"/>
</dbReference>
<accession>A0A0P4WDK1</accession>
<keyword evidence="4 5" id="KW-0472">Membrane</keyword>
<proteinExistence type="predicted"/>
<feature type="transmembrane region" description="Helical" evidence="5">
    <location>
        <begin position="12"/>
        <end position="33"/>
    </location>
</feature>
<dbReference type="Pfam" id="PF00335">
    <property type="entry name" value="Tetraspanin"/>
    <property type="match status" value="1"/>
</dbReference>
<keyword evidence="3 5" id="KW-1133">Transmembrane helix</keyword>
<evidence type="ECO:0000256" key="5">
    <source>
        <dbReference type="SAM" id="Phobius"/>
    </source>
</evidence>
<dbReference type="EMBL" id="GDRN01078890">
    <property type="protein sequence ID" value="JAI62497.1"/>
    <property type="molecule type" value="Transcribed_RNA"/>
</dbReference>
<dbReference type="GO" id="GO:0005886">
    <property type="term" value="C:plasma membrane"/>
    <property type="evidence" value="ECO:0007669"/>
    <property type="project" value="TreeGrafter"/>
</dbReference>
<dbReference type="PANTHER" id="PTHR19282:SF544">
    <property type="entry name" value="TETRASPANIN"/>
    <property type="match status" value="1"/>
</dbReference>
<reference evidence="6" key="1">
    <citation type="submission" date="2015-09" db="EMBL/GenBank/DDBJ databases">
        <title>Scylla olivacea transcriptome.</title>
        <authorList>
            <person name="Ikhwanuddin M."/>
        </authorList>
    </citation>
    <scope>NUCLEOTIDE SEQUENCE</scope>
</reference>
<evidence type="ECO:0000256" key="3">
    <source>
        <dbReference type="ARBA" id="ARBA00022989"/>
    </source>
</evidence>
<dbReference type="AlphaFoldDB" id="A0A0P4WDK1"/>
<name>A0A0P4WDK1_SCYOL</name>
<evidence type="ECO:0000256" key="4">
    <source>
        <dbReference type="ARBA" id="ARBA00023136"/>
    </source>
</evidence>
<feature type="transmembrane region" description="Helical" evidence="5">
    <location>
        <begin position="89"/>
        <end position="109"/>
    </location>
</feature>
<evidence type="ECO:0000256" key="1">
    <source>
        <dbReference type="ARBA" id="ARBA00004141"/>
    </source>
</evidence>
<sequence length="277" mass="30285">MTSRKDQLIMAVAKYIAFATFIIMAGTGIAVGYTGASLLSSYVAYLSPWVPAWLWLAVGSVMVLGVMITAISTVGAISTLAPNPKAFKMCLSLLLMVIVTEMGTTMLVYQKKGLFLNSLTLHMKQEMEVSEAAYGVNISDTQMWDEIQLEMNCCGTEDYEDWFDTTFGNGTDVPDSCCLLISEGCGKGIKNDVTPEDDIETQGCLPTIIDDLKRDGETLSRGVWLPVCAMHVALLVLLLATSVFLHEGYTDSNFRVYSSSDVLPSPTRKYKTLVNDC</sequence>